<dbReference type="AlphaFoldDB" id="A0AAX2QQQ3"/>
<evidence type="ECO:0000313" key="2">
    <source>
        <dbReference type="EMBL" id="TCU27106.1"/>
    </source>
</evidence>
<protein>
    <submittedName>
        <fullName evidence="2">Uncharacterized protein</fullName>
    </submittedName>
</protein>
<dbReference type="Proteomes" id="UP000542811">
    <property type="component" value="Unassembled WGS sequence"/>
</dbReference>
<proteinExistence type="predicted"/>
<dbReference type="Proteomes" id="UP000295021">
    <property type="component" value="Unassembled WGS sequence"/>
</dbReference>
<evidence type="ECO:0000313" key="3">
    <source>
        <dbReference type="Proteomes" id="UP000295021"/>
    </source>
</evidence>
<evidence type="ECO:0000313" key="1">
    <source>
        <dbReference type="EMBL" id="MBB3161568.1"/>
    </source>
</evidence>
<comment type="caution">
    <text evidence="2">The sequence shown here is derived from an EMBL/GenBank/DDBJ whole genome shotgun (WGS) entry which is preliminary data.</text>
</comment>
<keyword evidence="4" id="KW-1185">Reference proteome</keyword>
<accession>A0AAX2QQQ3</accession>
<evidence type="ECO:0000313" key="4">
    <source>
        <dbReference type="Proteomes" id="UP000542811"/>
    </source>
</evidence>
<sequence>MAEVAARPAGGAIPVTSLYLLQRLTPPSVFLGLDPRIYAGLHRQRVWILGSRQRRTEYAVTSSHR</sequence>
<name>A0AAX2QQQ3_9HYPH</name>
<organism evidence="2 3">
    <name type="scientific">Rhizobium laguerreae</name>
    <dbReference type="NCBI Taxonomy" id="1076926"/>
    <lineage>
        <taxon>Bacteria</taxon>
        <taxon>Pseudomonadati</taxon>
        <taxon>Pseudomonadota</taxon>
        <taxon>Alphaproteobacteria</taxon>
        <taxon>Hyphomicrobiales</taxon>
        <taxon>Rhizobiaceae</taxon>
        <taxon>Rhizobium/Agrobacterium group</taxon>
        <taxon>Rhizobium</taxon>
    </lineage>
</organism>
<gene>
    <name evidence="2" type="ORF">EV131_103136</name>
    <name evidence="1" type="ORF">FHS25_002017</name>
</gene>
<dbReference type="EMBL" id="JACHXX010000002">
    <property type="protein sequence ID" value="MBB3161568.1"/>
    <property type="molecule type" value="Genomic_DNA"/>
</dbReference>
<reference evidence="1 4" key="2">
    <citation type="submission" date="2020-08" db="EMBL/GenBank/DDBJ databases">
        <title>Genomic Encyclopedia of Type Strains, Phase III (KMG-III): the genomes of soil and plant-associated and newly described type strains.</title>
        <authorList>
            <person name="Whitman W."/>
        </authorList>
    </citation>
    <scope>NUCLEOTIDE SEQUENCE [LARGE SCALE GENOMIC DNA]</scope>
    <source>
        <strain evidence="1 4">CECT 8280</strain>
    </source>
</reference>
<dbReference type="EMBL" id="SMBI01000003">
    <property type="protein sequence ID" value="TCU27106.1"/>
    <property type="molecule type" value="Genomic_DNA"/>
</dbReference>
<reference evidence="2 3" key="1">
    <citation type="submission" date="2019-03" db="EMBL/GenBank/DDBJ databases">
        <title>Genomic Encyclopedia of Type Strains, Phase IV (KMG-V): Genome sequencing to study the core and pangenomes of soil and plant-associated prokaryotes.</title>
        <authorList>
            <person name="Whitman W."/>
        </authorList>
    </citation>
    <scope>NUCLEOTIDE SEQUENCE [LARGE SCALE GENOMIC DNA]</scope>
    <source>
        <strain evidence="2 3">FB403</strain>
    </source>
</reference>